<keyword evidence="3" id="KW-0547">Nucleotide-binding</keyword>
<comment type="function">
    <text evidence="6">Part of the ABC transporter complex HmuTUV involved in hemin import. Responsible for energy coupling to the transport system.</text>
</comment>
<evidence type="ECO:0000256" key="5">
    <source>
        <dbReference type="ARBA" id="ARBA00022967"/>
    </source>
</evidence>
<sequence length="261" mass="27752">MLLAENLFIERQGKVVLDDVSLSLSAGEVLGVLGANGAGKSTLLAMLAGELAPQRGEVSIDSTPLTRLDNAHLARQRAVLPQSPSLSFNLGVREVVAMGAYPFPELSTADVQQLIQRALALADVSHLASRRYPQLSGGEAQRVQFARVLVQTLAARAAHGGRFLLLDEPTASLDPKHQQALLACGRQLAREERIGVLVILHDVNLAAAWCDRLALLAQGKLVGCGDPASVLTPATLDAVYGVAAEVVPHPRHPERPLVLFN</sequence>
<gene>
    <name evidence="8" type="ORF">JMJ54_06640</name>
</gene>
<reference evidence="8 9" key="1">
    <citation type="submission" date="2021-01" db="EMBL/GenBank/DDBJ databases">
        <title>Draft Genome Sequence and Polyhydroxyalkanoate Biosynthetic Potential of Jeongeupia naejangsanensis Type Strain DSM 24253.</title>
        <authorList>
            <person name="Turrini P."/>
            <person name="Artuso I."/>
            <person name="Lugli G.A."/>
            <person name="Frangipani E."/>
            <person name="Ventura M."/>
            <person name="Visca P."/>
        </authorList>
    </citation>
    <scope>NUCLEOTIDE SEQUENCE [LARGE SCALE GENOMIC DNA]</scope>
    <source>
        <strain evidence="8 9">DSM 24253</strain>
    </source>
</reference>
<proteinExistence type="predicted"/>
<dbReference type="CDD" id="cd03214">
    <property type="entry name" value="ABC_Iron-Siderophores_B12_Hemin"/>
    <property type="match status" value="1"/>
</dbReference>
<keyword evidence="9" id="KW-1185">Reference proteome</keyword>
<dbReference type="SMART" id="SM00382">
    <property type="entry name" value="AAA"/>
    <property type="match status" value="1"/>
</dbReference>
<organism evidence="8 9">
    <name type="scientific">Jeongeupia naejangsanensis</name>
    <dbReference type="NCBI Taxonomy" id="613195"/>
    <lineage>
        <taxon>Bacteria</taxon>
        <taxon>Pseudomonadati</taxon>
        <taxon>Pseudomonadota</taxon>
        <taxon>Betaproteobacteria</taxon>
        <taxon>Neisseriales</taxon>
        <taxon>Chitinibacteraceae</taxon>
        <taxon>Jeongeupia</taxon>
    </lineage>
</organism>
<evidence type="ECO:0000256" key="4">
    <source>
        <dbReference type="ARBA" id="ARBA00022840"/>
    </source>
</evidence>
<dbReference type="Gene3D" id="3.40.50.300">
    <property type="entry name" value="P-loop containing nucleotide triphosphate hydrolases"/>
    <property type="match status" value="1"/>
</dbReference>
<protein>
    <submittedName>
        <fullName evidence="8">Heme ABC transporter ATP-binding protein</fullName>
    </submittedName>
</protein>
<keyword evidence="1" id="KW-0813">Transport</keyword>
<dbReference type="PROSITE" id="PS00211">
    <property type="entry name" value="ABC_TRANSPORTER_1"/>
    <property type="match status" value="1"/>
</dbReference>
<dbReference type="RefSeq" id="WP_203537161.1">
    <property type="nucleotide sequence ID" value="NZ_JAESND010000002.1"/>
</dbReference>
<dbReference type="EMBL" id="JAESND010000002">
    <property type="protein sequence ID" value="MBM3115497.1"/>
    <property type="molecule type" value="Genomic_DNA"/>
</dbReference>
<keyword evidence="2" id="KW-1003">Cell membrane</keyword>
<name>A0ABS2BIQ8_9NEIS</name>
<dbReference type="InterPro" id="IPR003439">
    <property type="entry name" value="ABC_transporter-like_ATP-bd"/>
</dbReference>
<dbReference type="SUPFAM" id="SSF52540">
    <property type="entry name" value="P-loop containing nucleoside triphosphate hydrolases"/>
    <property type="match status" value="1"/>
</dbReference>
<keyword evidence="4 8" id="KW-0067">ATP-binding</keyword>
<dbReference type="PANTHER" id="PTHR42794">
    <property type="entry name" value="HEMIN IMPORT ATP-BINDING PROTEIN HMUV"/>
    <property type="match status" value="1"/>
</dbReference>
<evidence type="ECO:0000313" key="9">
    <source>
        <dbReference type="Proteomes" id="UP000809431"/>
    </source>
</evidence>
<dbReference type="GO" id="GO:0005524">
    <property type="term" value="F:ATP binding"/>
    <property type="evidence" value="ECO:0007669"/>
    <property type="project" value="UniProtKB-KW"/>
</dbReference>
<keyword evidence="2" id="KW-0472">Membrane</keyword>
<evidence type="ECO:0000259" key="7">
    <source>
        <dbReference type="PROSITE" id="PS50893"/>
    </source>
</evidence>
<dbReference type="PANTHER" id="PTHR42794:SF1">
    <property type="entry name" value="HEMIN IMPORT ATP-BINDING PROTEIN HMUV"/>
    <property type="match status" value="1"/>
</dbReference>
<evidence type="ECO:0000256" key="2">
    <source>
        <dbReference type="ARBA" id="ARBA00022475"/>
    </source>
</evidence>
<evidence type="ECO:0000256" key="3">
    <source>
        <dbReference type="ARBA" id="ARBA00022741"/>
    </source>
</evidence>
<accession>A0ABS2BIQ8</accession>
<keyword evidence="5" id="KW-1278">Translocase</keyword>
<dbReference type="InterPro" id="IPR003593">
    <property type="entry name" value="AAA+_ATPase"/>
</dbReference>
<dbReference type="InterPro" id="IPR017871">
    <property type="entry name" value="ABC_transporter-like_CS"/>
</dbReference>
<evidence type="ECO:0000256" key="1">
    <source>
        <dbReference type="ARBA" id="ARBA00022448"/>
    </source>
</evidence>
<comment type="caution">
    <text evidence="8">The sequence shown here is derived from an EMBL/GenBank/DDBJ whole genome shotgun (WGS) entry which is preliminary data.</text>
</comment>
<evidence type="ECO:0000313" key="8">
    <source>
        <dbReference type="EMBL" id="MBM3115497.1"/>
    </source>
</evidence>
<dbReference type="PROSITE" id="PS50893">
    <property type="entry name" value="ABC_TRANSPORTER_2"/>
    <property type="match status" value="1"/>
</dbReference>
<dbReference type="InterPro" id="IPR027417">
    <property type="entry name" value="P-loop_NTPase"/>
</dbReference>
<dbReference type="NCBIfam" id="NF010068">
    <property type="entry name" value="PRK13548.1"/>
    <property type="match status" value="1"/>
</dbReference>
<feature type="domain" description="ABC transporter" evidence="7">
    <location>
        <begin position="2"/>
        <end position="243"/>
    </location>
</feature>
<dbReference type="Proteomes" id="UP000809431">
    <property type="component" value="Unassembled WGS sequence"/>
</dbReference>
<evidence type="ECO:0000256" key="6">
    <source>
        <dbReference type="ARBA" id="ARBA00037066"/>
    </source>
</evidence>
<dbReference type="Pfam" id="PF00005">
    <property type="entry name" value="ABC_tran"/>
    <property type="match status" value="1"/>
</dbReference>